<dbReference type="GO" id="GO:0043531">
    <property type="term" value="F:ADP binding"/>
    <property type="evidence" value="ECO:0007669"/>
    <property type="project" value="InterPro"/>
</dbReference>
<protein>
    <recommendedName>
        <fullName evidence="3">AAA+ ATPase domain-containing protein</fullName>
    </recommendedName>
</protein>
<dbReference type="Gene3D" id="3.40.50.300">
    <property type="entry name" value="P-loop containing nucleotide triphosphate hydrolases"/>
    <property type="match status" value="1"/>
</dbReference>
<dbReference type="InterPro" id="IPR027417">
    <property type="entry name" value="P-loop_NTPase"/>
</dbReference>
<feature type="region of interest" description="Disordered" evidence="1">
    <location>
        <begin position="1050"/>
        <end position="1072"/>
    </location>
</feature>
<sequence length="1072" mass="120958">MSGEMAPGGPYPENRSSRSTVARPTLGIGVPLVLLAAALLLQMTPDLMQGLPRPLMWTLSVIGALGTATMTLLMDPQMRAVQRARFPTAARGAPPLVELPPYSRHFTGHEVLMAHMRRRFARFPRSGLRRLLDRPSWLSDRRSRLSPLVMVVTGPPGTGKSQLVTQIAHEVADRFPDGVRWVSLSGDRGLDSDLEAEDPSQPRNARERFREFAQRLIDRATTTRGQLRVALPRRAPRRPEKVLEVLLESLQGAPRTGAPLRELSAAWRSLTHHKRLLVVLDNAKDAGQVEPLLPSGARCAVLVTARRAFGDATFEYEPCELDGLPQEKGEELLDKLAPAGRRGTLEQREADRERRSDIVRRCCGLPLAIRLCGGRLAELADPSPEDLLRELDKLDNAPLLHGPNGFASSFAFSLQLCQRRERLLLKRVADADLEKFSDWTAAALLGVPRETAQDLIDELRRRFLVLPGEYTVGGEQTYRLHDLVRDTLRLLDPRDFGLPALECVGWQEPAARAAIGRLLSAYTWFLEGARAQVTPAYERYDQVPFPEITPPTALRLAMPGRPRQWLAQERESLMTCFLLAEEYRFPELGWRLTQAFAALCQTWRLFFEDWEVATRVEFHMAIALGDRRASGMALLDRAESLRAQGDYQRGIEFAQTAQLVFDEPATPDPRWQARAWRALGVNLQRGGDLDGAQEALENAERMFTDVGLLWWRARAMCELAEVYAQQGRLRRAQALLRLACVIFRTEGDWEQFNRARITLAEVLAARGRQLNAWYMLTEVRQCFERGGEWWYAARCLRGMGELDSDVLDAQYEQCDLAFNPARAESRISRFGRRKRPSIAEHQRPARLLLGEYYEVREEEFGTPPTQRRVGLRRAAAARSAWSPQQRIELLEQAIELLQNMGDVWGTHRTRLALGRAQLRAGYGPDAVMGTMRNAAEGMRELGDDLWHARAHWMTAHALYRAGHARYAQDDAQLACEHYQRLPTTSNRIAAQELLGEILYETGNTQEAVHPLRDALRQAERQGVNPRRLKAYGLLRQIFRQGRGNWPSLAKPEATDTAVTDGDDVIGEPGTRV</sequence>
<organism evidence="4 5">
    <name type="scientific">Nocardiopsis gilva YIM 90087</name>
    <dbReference type="NCBI Taxonomy" id="1235441"/>
    <lineage>
        <taxon>Bacteria</taxon>
        <taxon>Bacillati</taxon>
        <taxon>Actinomycetota</taxon>
        <taxon>Actinomycetes</taxon>
        <taxon>Streptosporangiales</taxon>
        <taxon>Nocardiopsidaceae</taxon>
        <taxon>Nocardiopsis</taxon>
    </lineage>
</organism>
<dbReference type="SUPFAM" id="SSF48452">
    <property type="entry name" value="TPR-like"/>
    <property type="match status" value="2"/>
</dbReference>
<evidence type="ECO:0000256" key="2">
    <source>
        <dbReference type="SAM" id="Phobius"/>
    </source>
</evidence>
<keyword evidence="2" id="KW-1133">Transmembrane helix</keyword>
<dbReference type="PANTHER" id="PTHR47691">
    <property type="entry name" value="REGULATOR-RELATED"/>
    <property type="match status" value="1"/>
</dbReference>
<dbReference type="KEGG" id="ngv:CDO52_22280"/>
<evidence type="ECO:0000313" key="4">
    <source>
        <dbReference type="EMBL" id="ASU85154.1"/>
    </source>
</evidence>
<keyword evidence="2" id="KW-0472">Membrane</keyword>
<dbReference type="InterPro" id="IPR011990">
    <property type="entry name" value="TPR-like_helical_dom_sf"/>
</dbReference>
<dbReference type="SMART" id="SM00382">
    <property type="entry name" value="AAA"/>
    <property type="match status" value="1"/>
</dbReference>
<dbReference type="AlphaFoldDB" id="A0A223SAJ5"/>
<dbReference type="OrthoDB" id="5521887at2"/>
<dbReference type="SUPFAM" id="SSF52540">
    <property type="entry name" value="P-loop containing nucleoside triphosphate hydrolases"/>
    <property type="match status" value="1"/>
</dbReference>
<dbReference type="InterPro" id="IPR019734">
    <property type="entry name" value="TPR_rpt"/>
</dbReference>
<keyword evidence="2" id="KW-0812">Transmembrane</keyword>
<dbReference type="SMART" id="SM00028">
    <property type="entry name" value="TPR"/>
    <property type="match status" value="4"/>
</dbReference>
<dbReference type="PANTHER" id="PTHR47691:SF3">
    <property type="entry name" value="HTH-TYPE TRANSCRIPTIONAL REGULATOR RV0890C-RELATED"/>
    <property type="match status" value="1"/>
</dbReference>
<dbReference type="InterPro" id="IPR003593">
    <property type="entry name" value="AAA+_ATPase"/>
</dbReference>
<reference evidence="4 5" key="1">
    <citation type="submission" date="2017-08" db="EMBL/GenBank/DDBJ databases">
        <title>The complete genome sequence of Nocardiopsis gilva YIM 90087.</title>
        <authorList>
            <person name="Yin M."/>
            <person name="Tang S."/>
        </authorList>
    </citation>
    <scope>NUCLEOTIDE SEQUENCE [LARGE SCALE GENOMIC DNA]</scope>
    <source>
        <strain evidence="4 5">YIM 90087</strain>
    </source>
</reference>
<proteinExistence type="predicted"/>
<accession>A0A223SAJ5</accession>
<evidence type="ECO:0000256" key="1">
    <source>
        <dbReference type="SAM" id="MobiDB-lite"/>
    </source>
</evidence>
<name>A0A223SAJ5_9ACTN</name>
<dbReference type="RefSeq" id="WP_094932667.1">
    <property type="nucleotide sequence ID" value="NZ_CP022753.1"/>
</dbReference>
<dbReference type="EMBL" id="CP022753">
    <property type="protein sequence ID" value="ASU85154.1"/>
    <property type="molecule type" value="Genomic_DNA"/>
</dbReference>
<feature type="region of interest" description="Disordered" evidence="1">
    <location>
        <begin position="1"/>
        <end position="22"/>
    </location>
</feature>
<keyword evidence="5" id="KW-1185">Reference proteome</keyword>
<gene>
    <name evidence="4" type="ORF">CDO52_22280</name>
</gene>
<feature type="domain" description="AAA+ ATPase" evidence="3">
    <location>
        <begin position="146"/>
        <end position="327"/>
    </location>
</feature>
<dbReference type="Proteomes" id="UP000215005">
    <property type="component" value="Chromosome"/>
</dbReference>
<feature type="transmembrane region" description="Helical" evidence="2">
    <location>
        <begin position="21"/>
        <end position="43"/>
    </location>
</feature>
<feature type="transmembrane region" description="Helical" evidence="2">
    <location>
        <begin position="55"/>
        <end position="74"/>
    </location>
</feature>
<evidence type="ECO:0000313" key="5">
    <source>
        <dbReference type="Proteomes" id="UP000215005"/>
    </source>
</evidence>
<evidence type="ECO:0000259" key="3">
    <source>
        <dbReference type="SMART" id="SM00382"/>
    </source>
</evidence>
<dbReference type="Gene3D" id="1.25.40.10">
    <property type="entry name" value="Tetratricopeptide repeat domain"/>
    <property type="match status" value="2"/>
</dbReference>